<feature type="region of interest" description="Disordered" evidence="12">
    <location>
        <begin position="84"/>
        <end position="139"/>
    </location>
</feature>
<dbReference type="InterPro" id="IPR045103">
    <property type="entry name" value="RNF5/RNF185-like"/>
</dbReference>
<proteinExistence type="predicted"/>
<dbReference type="UniPathway" id="UPA00143"/>
<keyword evidence="5" id="KW-0808">Transferase</keyword>
<feature type="transmembrane region" description="Helical" evidence="13">
    <location>
        <begin position="180"/>
        <end position="198"/>
    </location>
</feature>
<evidence type="ECO:0000256" key="2">
    <source>
        <dbReference type="ARBA" id="ARBA00004308"/>
    </source>
</evidence>
<comment type="catalytic activity">
    <reaction evidence="1">
        <text>S-ubiquitinyl-[E2 ubiquitin-conjugating enzyme]-L-cysteine + [acceptor protein]-L-lysine = [E2 ubiquitin-conjugating enzyme]-L-cysteine + N(6)-ubiquitinyl-[acceptor protein]-L-lysine.</text>
        <dbReference type="EC" id="2.3.2.27"/>
    </reaction>
</comment>
<dbReference type="PROSITE" id="PS50089">
    <property type="entry name" value="ZF_RING_2"/>
    <property type="match status" value="1"/>
</dbReference>
<name>A0A7S0P169_9EUKA</name>
<evidence type="ECO:0000256" key="11">
    <source>
        <dbReference type="PROSITE-ProRule" id="PRU00175"/>
    </source>
</evidence>
<dbReference type="AlphaFoldDB" id="A0A7S0P169"/>
<dbReference type="InterPro" id="IPR027370">
    <property type="entry name" value="Znf-RING_euk"/>
</dbReference>
<dbReference type="GO" id="GO:0005783">
    <property type="term" value="C:endoplasmic reticulum"/>
    <property type="evidence" value="ECO:0007669"/>
    <property type="project" value="InterPro"/>
</dbReference>
<dbReference type="GO" id="GO:0016567">
    <property type="term" value="P:protein ubiquitination"/>
    <property type="evidence" value="ECO:0007669"/>
    <property type="project" value="UniProtKB-UniPathway"/>
</dbReference>
<evidence type="ECO:0000256" key="4">
    <source>
        <dbReference type="ARBA" id="ARBA00012483"/>
    </source>
</evidence>
<reference evidence="15" key="1">
    <citation type="submission" date="2021-01" db="EMBL/GenBank/DDBJ databases">
        <authorList>
            <person name="Corre E."/>
            <person name="Pelletier E."/>
            <person name="Niang G."/>
            <person name="Scheremetjew M."/>
            <person name="Finn R."/>
            <person name="Kale V."/>
            <person name="Holt S."/>
            <person name="Cochrane G."/>
            <person name="Meng A."/>
            <person name="Brown T."/>
            <person name="Cohen L."/>
        </authorList>
    </citation>
    <scope>NUCLEOTIDE SEQUENCE</scope>
    <source>
        <strain evidence="15">RCC1130</strain>
    </source>
</reference>
<keyword evidence="9" id="KW-0862">Zinc</keyword>
<evidence type="ECO:0000259" key="14">
    <source>
        <dbReference type="PROSITE" id="PS50089"/>
    </source>
</evidence>
<feature type="region of interest" description="Disordered" evidence="12">
    <location>
        <begin position="1"/>
        <end position="20"/>
    </location>
</feature>
<evidence type="ECO:0000256" key="13">
    <source>
        <dbReference type="SAM" id="Phobius"/>
    </source>
</evidence>
<comment type="subcellular location">
    <subcellularLocation>
        <location evidence="2">Endomembrane system</location>
    </subcellularLocation>
</comment>
<accession>A0A7S0P169</accession>
<gene>
    <name evidence="15" type="ORF">CLEP1334_LOCUS20317</name>
</gene>
<evidence type="ECO:0000256" key="7">
    <source>
        <dbReference type="ARBA" id="ARBA00022771"/>
    </source>
</evidence>
<evidence type="ECO:0000256" key="5">
    <source>
        <dbReference type="ARBA" id="ARBA00022679"/>
    </source>
</evidence>
<dbReference type="CDD" id="cd16534">
    <property type="entry name" value="RING-HC_RNF5-like"/>
    <property type="match status" value="1"/>
</dbReference>
<keyword evidence="8" id="KW-0833">Ubl conjugation pathway</keyword>
<dbReference type="GO" id="GO:0008270">
    <property type="term" value="F:zinc ion binding"/>
    <property type="evidence" value="ECO:0007669"/>
    <property type="project" value="UniProtKB-KW"/>
</dbReference>
<evidence type="ECO:0000256" key="3">
    <source>
        <dbReference type="ARBA" id="ARBA00004906"/>
    </source>
</evidence>
<keyword evidence="13" id="KW-1133">Transmembrane helix</keyword>
<evidence type="ECO:0000256" key="12">
    <source>
        <dbReference type="SAM" id="MobiDB-lite"/>
    </source>
</evidence>
<evidence type="ECO:0000256" key="9">
    <source>
        <dbReference type="ARBA" id="ARBA00022833"/>
    </source>
</evidence>
<evidence type="ECO:0000256" key="8">
    <source>
        <dbReference type="ARBA" id="ARBA00022786"/>
    </source>
</evidence>
<dbReference type="GO" id="GO:0006511">
    <property type="term" value="P:ubiquitin-dependent protein catabolic process"/>
    <property type="evidence" value="ECO:0007669"/>
    <property type="project" value="InterPro"/>
</dbReference>
<protein>
    <recommendedName>
        <fullName evidence="4">RING-type E3 ubiquitin transferase</fullName>
        <ecNumber evidence="4">2.3.2.27</ecNumber>
    </recommendedName>
</protein>
<organism evidence="15">
    <name type="scientific">Calcidiscus leptoporus</name>
    <dbReference type="NCBI Taxonomy" id="127549"/>
    <lineage>
        <taxon>Eukaryota</taxon>
        <taxon>Haptista</taxon>
        <taxon>Haptophyta</taxon>
        <taxon>Prymnesiophyceae</taxon>
        <taxon>Coccolithales</taxon>
        <taxon>Calcidiscaceae</taxon>
        <taxon>Calcidiscus</taxon>
    </lineage>
</organism>
<dbReference type="Gene3D" id="3.30.40.10">
    <property type="entry name" value="Zinc/RING finger domain, C3HC4 (zinc finger)"/>
    <property type="match status" value="1"/>
</dbReference>
<dbReference type="SUPFAM" id="SSF57850">
    <property type="entry name" value="RING/U-box"/>
    <property type="match status" value="1"/>
</dbReference>
<sequence>MAEAGTAQREQRERAPPSASGDGMFDCNICLEAVSDPVVTRCGHLYCWQCIYKWLQLRPHGQTCPICKRCISAKSMIPIYGRGRPQVDPRCRSMPLDEIPKRPPGQRPDVPDSEAEARADPAGRLQQPRPSGAAAGAHSGGLHSGLGFLPALFGLQLVTPPQNTEHEEAALSDEQAQQVFLSRLLLLLGCFVILCLLLF</sequence>
<dbReference type="InterPro" id="IPR013083">
    <property type="entry name" value="Znf_RING/FYVE/PHD"/>
</dbReference>
<keyword evidence="7 11" id="KW-0863">Zinc-finger</keyword>
<dbReference type="EMBL" id="HBER01040169">
    <property type="protein sequence ID" value="CAD8545029.1"/>
    <property type="molecule type" value="Transcribed_RNA"/>
</dbReference>
<evidence type="ECO:0000256" key="1">
    <source>
        <dbReference type="ARBA" id="ARBA00000900"/>
    </source>
</evidence>
<dbReference type="PROSITE" id="PS00518">
    <property type="entry name" value="ZF_RING_1"/>
    <property type="match status" value="1"/>
</dbReference>
<comment type="pathway">
    <text evidence="3">Protein modification; protein ubiquitination.</text>
</comment>
<dbReference type="InterPro" id="IPR017907">
    <property type="entry name" value="Znf_RING_CS"/>
</dbReference>
<dbReference type="EC" id="2.3.2.27" evidence="4"/>
<dbReference type="GO" id="GO:0061630">
    <property type="term" value="F:ubiquitin protein ligase activity"/>
    <property type="evidence" value="ECO:0007669"/>
    <property type="project" value="UniProtKB-EC"/>
</dbReference>
<evidence type="ECO:0000256" key="10">
    <source>
        <dbReference type="ARBA" id="ARBA00023136"/>
    </source>
</evidence>
<keyword evidence="13" id="KW-0812">Transmembrane</keyword>
<dbReference type="SMART" id="SM00184">
    <property type="entry name" value="RING"/>
    <property type="match status" value="1"/>
</dbReference>
<feature type="domain" description="RING-type" evidence="14">
    <location>
        <begin position="27"/>
        <end position="68"/>
    </location>
</feature>
<evidence type="ECO:0000256" key="6">
    <source>
        <dbReference type="ARBA" id="ARBA00022723"/>
    </source>
</evidence>
<dbReference type="Pfam" id="PF13445">
    <property type="entry name" value="zf-RING_UBOX"/>
    <property type="match status" value="1"/>
</dbReference>
<keyword evidence="10 13" id="KW-0472">Membrane</keyword>
<evidence type="ECO:0000313" key="15">
    <source>
        <dbReference type="EMBL" id="CAD8545029.1"/>
    </source>
</evidence>
<keyword evidence="6" id="KW-0479">Metal-binding</keyword>
<dbReference type="PANTHER" id="PTHR12313">
    <property type="entry name" value="E3 UBIQUITIN-PROTEIN LIGASE RNF5-RELATED"/>
    <property type="match status" value="1"/>
</dbReference>
<dbReference type="InterPro" id="IPR001841">
    <property type="entry name" value="Znf_RING"/>
</dbReference>